<comment type="caution">
    <text evidence="2">The sequence shown here is derived from an EMBL/GenBank/DDBJ whole genome shotgun (WGS) entry which is preliminary data.</text>
</comment>
<gene>
    <name evidence="2" type="ORF">CBYS24578_00003467</name>
</gene>
<dbReference type="Pfam" id="PF13911">
    <property type="entry name" value="AhpC-TSA_2"/>
    <property type="match status" value="1"/>
</dbReference>
<feature type="region of interest" description="Disordered" evidence="1">
    <location>
        <begin position="1"/>
        <end position="133"/>
    </location>
</feature>
<dbReference type="InterPro" id="IPR036249">
    <property type="entry name" value="Thioredoxin-like_sf"/>
</dbReference>
<keyword evidence="3" id="KW-1185">Reference proteome</keyword>
<evidence type="ECO:0000313" key="3">
    <source>
        <dbReference type="Proteomes" id="UP000754883"/>
    </source>
</evidence>
<dbReference type="PANTHER" id="PTHR28630">
    <property type="match status" value="1"/>
</dbReference>
<dbReference type="FunFam" id="3.40.30.10:FF:000404">
    <property type="entry name" value="WGS project CABT00000000 data, contig 2.14"/>
    <property type="match status" value="1"/>
</dbReference>
<sequence>MAEEGGSASLQPKLTVRRKPVPGRSMSLEEGASQEQQQQQPPQDDQTQPEQQPQPSSPQEGPQQNPQAAAETQAALLSPGPSSRPDDNAANRQRAHTVAAALPTQSTRASDSIADATPARASEDIYSLPPPYRDAPPAYDEVDRTRPQDFEGEIQTTDDIPSNETLKSIENYIVLDRHGRTHPFRSLYTGPNAARRVLVIFIRHFFCGNCQEYMRSLSELVTPTSLLQLPVSTFIVVIGCGDPGLIEMYAKETNCQFPIYTDPKRLLFDALGMRLTLAMGTKPAYMKRPMSTSVFNSIGQALRAIPSGMTLKSGNQRQVGGEFLFEPKELLTPISTPTEEQPDPFKAKGLRELAHNNPQHDQQQEGNVEEKTVTWCHRMRTTRDHCEVPELMDILGLEPPHQESNGKQQWAAALENRKGVGTSMAQRMNEMNRREEEPAVEDGPRNSTE</sequence>
<protein>
    <recommendedName>
        <fullName evidence="4">Thioredoxin-like protein AAED1</fullName>
    </recommendedName>
</protein>
<dbReference type="CDD" id="cd02970">
    <property type="entry name" value="PRX_like2"/>
    <property type="match status" value="1"/>
</dbReference>
<dbReference type="Gene3D" id="3.40.30.10">
    <property type="entry name" value="Glutaredoxin"/>
    <property type="match status" value="1"/>
</dbReference>
<reference evidence="3" key="1">
    <citation type="submission" date="2019-06" db="EMBL/GenBank/DDBJ databases">
        <authorList>
            <person name="Broberg M."/>
        </authorList>
    </citation>
    <scope>NUCLEOTIDE SEQUENCE [LARGE SCALE GENOMIC DNA]</scope>
</reference>
<dbReference type="SUPFAM" id="SSF52833">
    <property type="entry name" value="Thioredoxin-like"/>
    <property type="match status" value="1"/>
</dbReference>
<evidence type="ECO:0000313" key="2">
    <source>
        <dbReference type="EMBL" id="CAG9998096.1"/>
    </source>
</evidence>
<dbReference type="PANTHER" id="PTHR28630:SF3">
    <property type="entry name" value="PEROXIREDOXIN-LIKE 2C"/>
    <property type="match status" value="1"/>
</dbReference>
<reference evidence="2 3" key="2">
    <citation type="submission" date="2021-10" db="EMBL/GenBank/DDBJ databases">
        <authorList>
            <person name="Piombo E."/>
        </authorList>
    </citation>
    <scope>NUCLEOTIDE SEQUENCE [LARGE SCALE GENOMIC DNA]</scope>
</reference>
<dbReference type="Proteomes" id="UP000754883">
    <property type="component" value="Unassembled WGS sequence"/>
</dbReference>
<dbReference type="EMBL" id="CABFNO020001546">
    <property type="protein sequence ID" value="CAG9998096.1"/>
    <property type="molecule type" value="Genomic_DNA"/>
</dbReference>
<feature type="compositionally biased region" description="Low complexity" evidence="1">
    <location>
        <begin position="33"/>
        <end position="67"/>
    </location>
</feature>
<dbReference type="AlphaFoldDB" id="A0A9N9UPY0"/>
<dbReference type="InterPro" id="IPR032801">
    <property type="entry name" value="PXL2A/B/C"/>
</dbReference>
<organism evidence="2 3">
    <name type="scientific">Clonostachys byssicola</name>
    <dbReference type="NCBI Taxonomy" id="160290"/>
    <lineage>
        <taxon>Eukaryota</taxon>
        <taxon>Fungi</taxon>
        <taxon>Dikarya</taxon>
        <taxon>Ascomycota</taxon>
        <taxon>Pezizomycotina</taxon>
        <taxon>Sordariomycetes</taxon>
        <taxon>Hypocreomycetidae</taxon>
        <taxon>Hypocreales</taxon>
        <taxon>Bionectriaceae</taxon>
        <taxon>Clonostachys</taxon>
    </lineage>
</organism>
<name>A0A9N9UPY0_9HYPO</name>
<feature type="compositionally biased region" description="Basic and acidic residues" evidence="1">
    <location>
        <begin position="430"/>
        <end position="449"/>
    </location>
</feature>
<proteinExistence type="predicted"/>
<dbReference type="OrthoDB" id="40334at2759"/>
<accession>A0A9N9UPY0</accession>
<evidence type="ECO:0000256" key="1">
    <source>
        <dbReference type="SAM" id="MobiDB-lite"/>
    </source>
</evidence>
<evidence type="ECO:0008006" key="4">
    <source>
        <dbReference type="Google" id="ProtNLM"/>
    </source>
</evidence>
<feature type="region of interest" description="Disordered" evidence="1">
    <location>
        <begin position="428"/>
        <end position="449"/>
    </location>
</feature>